<dbReference type="AlphaFoldDB" id="A0AAV4WB61"/>
<name>A0AAV4WB61_CAEEX</name>
<comment type="caution">
    <text evidence="1">The sequence shown here is derived from an EMBL/GenBank/DDBJ whole genome shotgun (WGS) entry which is preliminary data.</text>
</comment>
<protein>
    <submittedName>
        <fullName evidence="1">Uncharacterized protein</fullName>
    </submittedName>
</protein>
<proteinExistence type="predicted"/>
<keyword evidence="2" id="KW-1185">Reference proteome</keyword>
<organism evidence="1 2">
    <name type="scientific">Caerostris extrusa</name>
    <name type="common">Bark spider</name>
    <name type="synonym">Caerostris bankana</name>
    <dbReference type="NCBI Taxonomy" id="172846"/>
    <lineage>
        <taxon>Eukaryota</taxon>
        <taxon>Metazoa</taxon>
        <taxon>Ecdysozoa</taxon>
        <taxon>Arthropoda</taxon>
        <taxon>Chelicerata</taxon>
        <taxon>Arachnida</taxon>
        <taxon>Araneae</taxon>
        <taxon>Araneomorphae</taxon>
        <taxon>Entelegynae</taxon>
        <taxon>Araneoidea</taxon>
        <taxon>Araneidae</taxon>
        <taxon>Caerostris</taxon>
    </lineage>
</organism>
<evidence type="ECO:0000313" key="2">
    <source>
        <dbReference type="Proteomes" id="UP001054945"/>
    </source>
</evidence>
<reference evidence="1 2" key="1">
    <citation type="submission" date="2021-06" db="EMBL/GenBank/DDBJ databases">
        <title>Caerostris extrusa draft genome.</title>
        <authorList>
            <person name="Kono N."/>
            <person name="Arakawa K."/>
        </authorList>
    </citation>
    <scope>NUCLEOTIDE SEQUENCE [LARGE SCALE GENOMIC DNA]</scope>
</reference>
<sequence>MFKGFIALSPLDKNRPASLVDLLSLISYTGHTSQPEEDIPWWDGTACAIARCFSAVRTAPKSDQLHKGIGCTILDRAASSTRTCLNTIETIERLFPRG</sequence>
<gene>
    <name evidence="1" type="ORF">CEXT_38191</name>
</gene>
<dbReference type="Proteomes" id="UP001054945">
    <property type="component" value="Unassembled WGS sequence"/>
</dbReference>
<dbReference type="EMBL" id="BPLR01015939">
    <property type="protein sequence ID" value="GIY79862.1"/>
    <property type="molecule type" value="Genomic_DNA"/>
</dbReference>
<accession>A0AAV4WB61</accession>
<evidence type="ECO:0000313" key="1">
    <source>
        <dbReference type="EMBL" id="GIY79862.1"/>
    </source>
</evidence>